<dbReference type="GO" id="GO:0008173">
    <property type="term" value="F:RNA methyltransferase activity"/>
    <property type="evidence" value="ECO:0007669"/>
    <property type="project" value="InterPro"/>
</dbReference>
<dbReference type="AlphaFoldDB" id="A0A271IVT4"/>
<evidence type="ECO:0000313" key="8">
    <source>
        <dbReference type="Proteomes" id="UP000216339"/>
    </source>
</evidence>
<dbReference type="InterPro" id="IPR049560">
    <property type="entry name" value="MeTrfase_RsmB-F_NOP2_cat"/>
</dbReference>
<keyword evidence="3 5" id="KW-0949">S-adenosyl-L-methionine</keyword>
<evidence type="ECO:0000256" key="3">
    <source>
        <dbReference type="ARBA" id="ARBA00022691"/>
    </source>
</evidence>
<comment type="caution">
    <text evidence="5">Lacks conserved residue(s) required for the propagation of feature annotation.</text>
</comment>
<keyword evidence="8" id="KW-1185">Reference proteome</keyword>
<dbReference type="Proteomes" id="UP000216339">
    <property type="component" value="Unassembled WGS sequence"/>
</dbReference>
<gene>
    <name evidence="7" type="ORF">BSZ37_02290</name>
</gene>
<dbReference type="SUPFAM" id="SSF53335">
    <property type="entry name" value="S-adenosyl-L-methionine-dependent methyltransferases"/>
    <property type="match status" value="1"/>
</dbReference>
<evidence type="ECO:0000256" key="2">
    <source>
        <dbReference type="ARBA" id="ARBA00022679"/>
    </source>
</evidence>
<evidence type="ECO:0000256" key="5">
    <source>
        <dbReference type="PROSITE-ProRule" id="PRU01023"/>
    </source>
</evidence>
<evidence type="ECO:0000256" key="4">
    <source>
        <dbReference type="ARBA" id="ARBA00022884"/>
    </source>
</evidence>
<feature type="domain" description="SAM-dependent MTase RsmB/NOP-type" evidence="6">
    <location>
        <begin position="25"/>
        <end position="318"/>
    </location>
</feature>
<evidence type="ECO:0000259" key="6">
    <source>
        <dbReference type="PROSITE" id="PS51686"/>
    </source>
</evidence>
<organism evidence="7 8">
    <name type="scientific">Rubrivirga marina</name>
    <dbReference type="NCBI Taxonomy" id="1196024"/>
    <lineage>
        <taxon>Bacteria</taxon>
        <taxon>Pseudomonadati</taxon>
        <taxon>Rhodothermota</taxon>
        <taxon>Rhodothermia</taxon>
        <taxon>Rhodothermales</taxon>
        <taxon>Rubricoccaceae</taxon>
        <taxon>Rubrivirga</taxon>
    </lineage>
</organism>
<comment type="caution">
    <text evidence="7">The sequence shown here is derived from an EMBL/GenBank/DDBJ whole genome shotgun (WGS) entry which is preliminary data.</text>
</comment>
<feature type="binding site" evidence="5">
    <location>
        <position position="186"/>
    </location>
    <ligand>
        <name>S-adenosyl-L-methionine</name>
        <dbReference type="ChEBI" id="CHEBI:59789"/>
    </ligand>
</feature>
<keyword evidence="1 5" id="KW-0489">Methyltransferase</keyword>
<dbReference type="GO" id="GO:0003723">
    <property type="term" value="F:RNA binding"/>
    <property type="evidence" value="ECO:0007669"/>
    <property type="project" value="UniProtKB-UniRule"/>
</dbReference>
<dbReference type="PRINTS" id="PR02008">
    <property type="entry name" value="RCMTFAMILY"/>
</dbReference>
<dbReference type="Gene3D" id="3.40.50.150">
    <property type="entry name" value="Vaccinia Virus protein VP39"/>
    <property type="match status" value="1"/>
</dbReference>
<evidence type="ECO:0000256" key="1">
    <source>
        <dbReference type="ARBA" id="ARBA00022603"/>
    </source>
</evidence>
<dbReference type="PROSITE" id="PS51686">
    <property type="entry name" value="SAM_MT_RSMB_NOP"/>
    <property type="match status" value="1"/>
</dbReference>
<sequence>MLVPLPDPFVDRLREIVPEGRFEAVLASFEEPPATGFHVNTMLRDEDEVLSVLEDEDVPMAAVEGVPGAYVVPADGRPALLASRPYADGHIYIQNVSSQLAPIALAPRVGDRVLDLCAAPGSKTGQLSMMVGKEGEVTAVEKARPRFYKLKANVYRQGATNVLPWMGNGAVYWRREPESFDRVLVDAPCSTEGRFRTHEPETTEYWSPRKIREMRSKQVKLLWAGIQALKPGGTLLYSTCTFAPEENEAVVAKMLNTFGDKIEIVDAGLPTSGPVAEQVTAGLTSWQGRDFPQALELTRRVLPNDVFEGFYVAKIAKRGSTVDSK</sequence>
<proteinExistence type="inferred from homology"/>
<keyword evidence="2 5" id="KW-0808">Transferase</keyword>
<dbReference type="EMBL" id="MQWD01000001">
    <property type="protein sequence ID" value="PAP75356.1"/>
    <property type="molecule type" value="Genomic_DNA"/>
</dbReference>
<name>A0A271IVT4_9BACT</name>
<protein>
    <recommendedName>
        <fullName evidence="6">SAM-dependent MTase RsmB/NOP-type domain-containing protein</fullName>
    </recommendedName>
</protein>
<comment type="similarity">
    <text evidence="5">Belongs to the class I-like SAM-binding methyltransferase superfamily. RsmB/NOP family.</text>
</comment>
<dbReference type="GO" id="GO:0001510">
    <property type="term" value="P:RNA methylation"/>
    <property type="evidence" value="ECO:0007669"/>
    <property type="project" value="InterPro"/>
</dbReference>
<evidence type="ECO:0000313" key="7">
    <source>
        <dbReference type="EMBL" id="PAP75356.1"/>
    </source>
</evidence>
<dbReference type="PANTHER" id="PTHR22807">
    <property type="entry name" value="NOP2 YEAST -RELATED NOL1/NOP2/FMU SUN DOMAIN-CONTAINING"/>
    <property type="match status" value="1"/>
</dbReference>
<keyword evidence="4 5" id="KW-0694">RNA-binding</keyword>
<dbReference type="InterPro" id="IPR023267">
    <property type="entry name" value="RCMT"/>
</dbReference>
<dbReference type="PANTHER" id="PTHR22807:SF61">
    <property type="entry name" value="NOL1_NOP2_SUN FAMILY PROTEIN _ ANTITERMINATION NUSB DOMAIN-CONTAINING PROTEIN"/>
    <property type="match status" value="1"/>
</dbReference>
<dbReference type="InterPro" id="IPR029063">
    <property type="entry name" value="SAM-dependent_MTases_sf"/>
</dbReference>
<accession>A0A271IVT4</accession>
<feature type="active site" description="Nucleophile" evidence="5">
    <location>
        <position position="240"/>
    </location>
</feature>
<dbReference type="CDD" id="cd02440">
    <property type="entry name" value="AdoMet_MTases"/>
    <property type="match status" value="1"/>
</dbReference>
<feature type="binding site" evidence="5">
    <location>
        <position position="141"/>
    </location>
    <ligand>
        <name>S-adenosyl-L-methionine</name>
        <dbReference type="ChEBI" id="CHEBI:59789"/>
    </ligand>
</feature>
<feature type="binding site" evidence="5">
    <location>
        <begin position="117"/>
        <end position="123"/>
    </location>
    <ligand>
        <name>S-adenosyl-L-methionine</name>
        <dbReference type="ChEBI" id="CHEBI:59789"/>
    </ligand>
</feature>
<dbReference type="OrthoDB" id="9810297at2"/>
<reference evidence="7 8" key="1">
    <citation type="submission" date="2016-11" db="EMBL/GenBank/DDBJ databases">
        <title>Study of marine rhodopsin-containing bacteria.</title>
        <authorList>
            <person name="Yoshizawa S."/>
            <person name="Kumagai Y."/>
            <person name="Kogure K."/>
        </authorList>
    </citation>
    <scope>NUCLEOTIDE SEQUENCE [LARGE SCALE GENOMIC DNA]</scope>
    <source>
        <strain evidence="7 8">SAORIC-28</strain>
    </source>
</reference>
<dbReference type="Gene3D" id="3.30.70.1170">
    <property type="entry name" value="Sun protein, domain 3"/>
    <property type="match status" value="1"/>
</dbReference>
<dbReference type="InterPro" id="IPR001678">
    <property type="entry name" value="MeTrfase_RsmB-F_NOP2_dom"/>
</dbReference>
<dbReference type="Pfam" id="PF01189">
    <property type="entry name" value="Methyltr_RsmB-F"/>
    <property type="match status" value="1"/>
</dbReference>